<organism evidence="2 3">
    <name type="scientific">Rhizorhabdus wittichii</name>
    <dbReference type="NCBI Taxonomy" id="160791"/>
    <lineage>
        <taxon>Bacteria</taxon>
        <taxon>Pseudomonadati</taxon>
        <taxon>Pseudomonadota</taxon>
        <taxon>Alphaproteobacteria</taxon>
        <taxon>Sphingomonadales</taxon>
        <taxon>Sphingomonadaceae</taxon>
        <taxon>Rhizorhabdus</taxon>
    </lineage>
</organism>
<evidence type="ECO:0000313" key="3">
    <source>
        <dbReference type="Proteomes" id="UP000664914"/>
    </source>
</evidence>
<accession>A0A975CYY9</accession>
<dbReference type="Pfam" id="PF13443">
    <property type="entry name" value="HTH_26"/>
    <property type="match status" value="1"/>
</dbReference>
<sequence length="253" mass="28066">MDHRTMPDASLNDPVDGEAASLLAALRRALRGAGWTQARLAEELGVGSATVKRWLHGRGLSFNTLAHLCRLADTSLTELADDSRLSAQAEDHLTLAQEEALTQDSSLSTVFFLIVNGWPPSEATEGFRIPPEVVEQHVARLERLALVDRLPGGRLRARLSPSHAWQRAPMRRHFERHLKQLFVTIDYGDPATIFGAETCKLSPLGVARVRELIERFRGDLRAIELEDRRTAALPGEWHAILAVARSMRPLIGP</sequence>
<dbReference type="CDD" id="cd00093">
    <property type="entry name" value="HTH_XRE"/>
    <property type="match status" value="1"/>
</dbReference>
<reference evidence="2" key="1">
    <citation type="submission" date="2020-07" db="EMBL/GenBank/DDBJ databases">
        <authorList>
            <person name="Camacho E."/>
        </authorList>
    </citation>
    <scope>NUCLEOTIDE SEQUENCE</scope>
    <source>
        <strain evidence="2">MPO218</strain>
    </source>
</reference>
<dbReference type="Proteomes" id="UP000664914">
    <property type="component" value="Chromosome"/>
</dbReference>
<protein>
    <submittedName>
        <fullName evidence="2">Helix-turn-helix transcriptional regulator</fullName>
    </submittedName>
</protein>
<feature type="domain" description="HTH cro/C1-type" evidence="1">
    <location>
        <begin position="26"/>
        <end position="79"/>
    </location>
</feature>
<dbReference type="EMBL" id="CP059319">
    <property type="protein sequence ID" value="QTH19884.1"/>
    <property type="molecule type" value="Genomic_DNA"/>
</dbReference>
<evidence type="ECO:0000259" key="1">
    <source>
        <dbReference type="PROSITE" id="PS50943"/>
    </source>
</evidence>
<dbReference type="GO" id="GO:0003677">
    <property type="term" value="F:DNA binding"/>
    <property type="evidence" value="ECO:0007669"/>
    <property type="project" value="InterPro"/>
</dbReference>
<dbReference type="InterPro" id="IPR010982">
    <property type="entry name" value="Lambda_DNA-bd_dom_sf"/>
</dbReference>
<gene>
    <name evidence="2" type="ORF">HRJ34_16095</name>
</gene>
<name>A0A975CYY9_9SPHN</name>
<evidence type="ECO:0000313" key="2">
    <source>
        <dbReference type="EMBL" id="QTH19884.1"/>
    </source>
</evidence>
<reference evidence="2" key="2">
    <citation type="submission" date="2021-04" db="EMBL/GenBank/DDBJ databases">
        <title>Isolation and genomic analysis of the ibuprofen-degrading bacterium Sphingomonas strain MPO218.</title>
        <authorList>
            <person name="Aulestia M."/>
            <person name="Flores A."/>
            <person name="Mangas E.L."/>
            <person name="Perez-Pulido A.J."/>
            <person name="Santero E."/>
            <person name="Camacho E.M."/>
        </authorList>
    </citation>
    <scope>NUCLEOTIDE SEQUENCE</scope>
    <source>
        <strain evidence="2">MPO218</strain>
    </source>
</reference>
<dbReference type="OMA" id="FRWIPGG"/>
<proteinExistence type="predicted"/>
<dbReference type="PROSITE" id="PS50943">
    <property type="entry name" value="HTH_CROC1"/>
    <property type="match status" value="1"/>
</dbReference>
<dbReference type="SMART" id="SM00530">
    <property type="entry name" value="HTH_XRE"/>
    <property type="match status" value="1"/>
</dbReference>
<dbReference type="AlphaFoldDB" id="A0A975CYY9"/>
<dbReference type="SUPFAM" id="SSF47413">
    <property type="entry name" value="lambda repressor-like DNA-binding domains"/>
    <property type="match status" value="1"/>
</dbReference>
<dbReference type="InterPro" id="IPR001387">
    <property type="entry name" value="Cro/C1-type_HTH"/>
</dbReference>
<dbReference type="Gene3D" id="1.10.260.40">
    <property type="entry name" value="lambda repressor-like DNA-binding domains"/>
    <property type="match status" value="1"/>
</dbReference>